<dbReference type="PANTHER" id="PTHR30572">
    <property type="entry name" value="MEMBRANE COMPONENT OF TRANSPORTER-RELATED"/>
    <property type="match status" value="1"/>
</dbReference>
<dbReference type="GO" id="GO:0005886">
    <property type="term" value="C:plasma membrane"/>
    <property type="evidence" value="ECO:0007669"/>
    <property type="project" value="UniProtKB-SubCell"/>
</dbReference>
<evidence type="ECO:0000259" key="9">
    <source>
        <dbReference type="Pfam" id="PF12704"/>
    </source>
</evidence>
<sequence>MTGILGTLAEAWDEVRVHKSRVLLSLVGVFLAVFAMTSVTALGLMVAQVQQELAERSGGRAATVAVNAWDPVTGMPPAGEAWDAAVAELVQRYDIATAATIAYGETRFRMPGGTMPVQTRRVSPNYGDLHRVEPIEGRWFREGDRESLSPSIVVNEAFLTALGVPDLSSRPTVVIGGADPVRATIVGVVREGYAEELVAYRIDRSAGPWDAAAAVDPATAMYGGPSTLELWVPADQTDLVTETVKHDLSLALGGELQVDAYRTDPQGAEETIAMLRLAIRGAGTVVLVLGGLGVLNIGLVTVRQRIREIGVRRSFGATSGRIFAAVMLESVCATALAGLLAVGAAIVLVRNLPLERLLNNGIPIADLPGFPVAAAVEGMIAATAVGALAGLLPAIIAVRAKVIDAIRF</sequence>
<evidence type="ECO:0000256" key="3">
    <source>
        <dbReference type="ARBA" id="ARBA00022692"/>
    </source>
</evidence>
<keyword evidence="3 7" id="KW-0812">Transmembrane</keyword>
<dbReference type="InterPro" id="IPR003838">
    <property type="entry name" value="ABC3_permease_C"/>
</dbReference>
<feature type="transmembrane region" description="Helical" evidence="7">
    <location>
        <begin position="322"/>
        <end position="349"/>
    </location>
</feature>
<reference evidence="10" key="1">
    <citation type="submission" date="2020-02" db="EMBL/GenBank/DDBJ databases">
        <authorList>
            <person name="Meier V. D."/>
        </authorList>
    </citation>
    <scope>NUCLEOTIDE SEQUENCE</scope>
    <source>
        <strain evidence="10">AVDCRST_MAG52</strain>
    </source>
</reference>
<organism evidence="10">
    <name type="scientific">uncultured Blastococcus sp</name>
    <dbReference type="NCBI Taxonomy" id="217144"/>
    <lineage>
        <taxon>Bacteria</taxon>
        <taxon>Bacillati</taxon>
        <taxon>Actinomycetota</taxon>
        <taxon>Actinomycetes</taxon>
        <taxon>Geodermatophilales</taxon>
        <taxon>Geodermatophilaceae</taxon>
        <taxon>Blastococcus</taxon>
        <taxon>environmental samples</taxon>
    </lineage>
</organism>
<dbReference type="GO" id="GO:0022857">
    <property type="term" value="F:transmembrane transporter activity"/>
    <property type="evidence" value="ECO:0007669"/>
    <property type="project" value="TreeGrafter"/>
</dbReference>
<name>A0A6J4HFM3_9ACTN</name>
<feature type="transmembrane region" description="Helical" evidence="7">
    <location>
        <begin position="369"/>
        <end position="398"/>
    </location>
</feature>
<dbReference type="Pfam" id="PF12704">
    <property type="entry name" value="MacB_PCD"/>
    <property type="match status" value="1"/>
</dbReference>
<evidence type="ECO:0000256" key="5">
    <source>
        <dbReference type="ARBA" id="ARBA00023136"/>
    </source>
</evidence>
<keyword evidence="2" id="KW-1003">Cell membrane</keyword>
<feature type="transmembrane region" description="Helical" evidence="7">
    <location>
        <begin position="281"/>
        <end position="302"/>
    </location>
</feature>
<gene>
    <name evidence="10" type="ORF">AVDCRST_MAG52-621</name>
</gene>
<accession>A0A6J4HFM3</accession>
<evidence type="ECO:0000313" key="10">
    <source>
        <dbReference type="EMBL" id="CAA9223379.1"/>
    </source>
</evidence>
<evidence type="ECO:0000256" key="2">
    <source>
        <dbReference type="ARBA" id="ARBA00022475"/>
    </source>
</evidence>
<evidence type="ECO:0000259" key="8">
    <source>
        <dbReference type="Pfam" id="PF02687"/>
    </source>
</evidence>
<proteinExistence type="inferred from homology"/>
<comment type="similarity">
    <text evidence="6">Belongs to the ABC-4 integral membrane protein family.</text>
</comment>
<keyword evidence="5 7" id="KW-0472">Membrane</keyword>
<keyword evidence="4 7" id="KW-1133">Transmembrane helix</keyword>
<dbReference type="EMBL" id="CADCTN010000040">
    <property type="protein sequence ID" value="CAA9223379.1"/>
    <property type="molecule type" value="Genomic_DNA"/>
</dbReference>
<evidence type="ECO:0000256" key="6">
    <source>
        <dbReference type="ARBA" id="ARBA00038076"/>
    </source>
</evidence>
<comment type="subcellular location">
    <subcellularLocation>
        <location evidence="1">Cell membrane</location>
        <topology evidence="1">Multi-pass membrane protein</topology>
    </subcellularLocation>
</comment>
<evidence type="ECO:0000256" key="4">
    <source>
        <dbReference type="ARBA" id="ARBA00022989"/>
    </source>
</evidence>
<dbReference type="InterPro" id="IPR050250">
    <property type="entry name" value="Macrolide_Exporter_MacB"/>
</dbReference>
<dbReference type="AlphaFoldDB" id="A0A6J4HFM3"/>
<feature type="domain" description="ABC3 transporter permease C-terminal" evidence="8">
    <location>
        <begin position="283"/>
        <end position="399"/>
    </location>
</feature>
<dbReference type="Pfam" id="PF02687">
    <property type="entry name" value="FtsX"/>
    <property type="match status" value="1"/>
</dbReference>
<evidence type="ECO:0000256" key="1">
    <source>
        <dbReference type="ARBA" id="ARBA00004651"/>
    </source>
</evidence>
<dbReference type="InterPro" id="IPR025857">
    <property type="entry name" value="MacB_PCD"/>
</dbReference>
<evidence type="ECO:0000256" key="7">
    <source>
        <dbReference type="SAM" id="Phobius"/>
    </source>
</evidence>
<protein>
    <submittedName>
        <fullName evidence="10">ABC-type antimicrobial peptide transport system, permease component</fullName>
    </submittedName>
</protein>
<dbReference type="PANTHER" id="PTHR30572:SF4">
    <property type="entry name" value="ABC TRANSPORTER PERMEASE YTRF"/>
    <property type="match status" value="1"/>
</dbReference>
<feature type="domain" description="MacB-like periplasmic core" evidence="9">
    <location>
        <begin position="23"/>
        <end position="191"/>
    </location>
</feature>
<feature type="transmembrane region" description="Helical" evidence="7">
    <location>
        <begin position="22"/>
        <end position="47"/>
    </location>
</feature>